<dbReference type="InterPro" id="IPR044810">
    <property type="entry name" value="WRKY_plant"/>
</dbReference>
<keyword evidence="5" id="KW-0539">Nucleus</keyword>
<organism evidence="8 9">
    <name type="scientific">Vanilla planifolia</name>
    <name type="common">Vanilla</name>
    <dbReference type="NCBI Taxonomy" id="51239"/>
    <lineage>
        <taxon>Eukaryota</taxon>
        <taxon>Viridiplantae</taxon>
        <taxon>Streptophyta</taxon>
        <taxon>Embryophyta</taxon>
        <taxon>Tracheophyta</taxon>
        <taxon>Spermatophyta</taxon>
        <taxon>Magnoliopsida</taxon>
        <taxon>Liliopsida</taxon>
        <taxon>Asparagales</taxon>
        <taxon>Orchidaceae</taxon>
        <taxon>Vanilloideae</taxon>
        <taxon>Vanilleae</taxon>
        <taxon>Vanilla</taxon>
    </lineage>
</organism>
<name>A0A835VG95_VANPL</name>
<gene>
    <name evidence="8" type="ORF">HPP92_000616</name>
</gene>
<protein>
    <recommendedName>
        <fullName evidence="7">WRKY domain-containing protein</fullName>
    </recommendedName>
</protein>
<evidence type="ECO:0000256" key="3">
    <source>
        <dbReference type="ARBA" id="ARBA00023125"/>
    </source>
</evidence>
<dbReference type="PANTHER" id="PTHR32096:SF146">
    <property type="entry name" value="WRKY TRANSCRIPTION FACTOR 19-RELATED"/>
    <property type="match status" value="1"/>
</dbReference>
<evidence type="ECO:0000313" key="9">
    <source>
        <dbReference type="Proteomes" id="UP000636800"/>
    </source>
</evidence>
<dbReference type="SUPFAM" id="SSF118290">
    <property type="entry name" value="WRKY DNA-binding domain"/>
    <property type="match status" value="1"/>
</dbReference>
<dbReference type="GO" id="GO:0000976">
    <property type="term" value="F:transcription cis-regulatory region binding"/>
    <property type="evidence" value="ECO:0007669"/>
    <property type="project" value="TreeGrafter"/>
</dbReference>
<comment type="subcellular location">
    <subcellularLocation>
        <location evidence="1">Nucleus</location>
    </subcellularLocation>
</comment>
<feature type="compositionally biased region" description="Polar residues" evidence="6">
    <location>
        <begin position="199"/>
        <end position="210"/>
    </location>
</feature>
<reference evidence="8 9" key="1">
    <citation type="journal article" date="2020" name="Nat. Food">
        <title>A phased Vanilla planifolia genome enables genetic improvement of flavour and production.</title>
        <authorList>
            <person name="Hasing T."/>
            <person name="Tang H."/>
            <person name="Brym M."/>
            <person name="Khazi F."/>
            <person name="Huang T."/>
            <person name="Chambers A.H."/>
        </authorList>
    </citation>
    <scope>NUCLEOTIDE SEQUENCE [LARGE SCALE GENOMIC DNA]</scope>
    <source>
        <tissue evidence="8">Leaf</tissue>
    </source>
</reference>
<dbReference type="OrthoDB" id="660108at2759"/>
<sequence>MESSRACDFNILIDVLNQGKEQILELEAQLSQPCTVETCRALARQAQSSFAMAIVVTKLIQQRSKPAGSSLQLPAGLDKEQEKKEMSKKRKSLQQKWSSNVQVCVGSSMERSLDDGHNWRKYGQKDILGSIFPREYYRCSHRHSQGCQARKQVQRSNKDPYIIDITYSGTHTCIHADTRSEEQSYHQPKRTQTMKEIEQSNVSSITDQQVSSIHSASSSAATPPENLTMRTTDLEHNHFAMESMDIGLEYMEFYNDYFLLDFS</sequence>
<feature type="region of interest" description="Disordered" evidence="6">
    <location>
        <begin position="177"/>
        <end position="226"/>
    </location>
</feature>
<dbReference type="PROSITE" id="PS50811">
    <property type="entry name" value="WRKY"/>
    <property type="match status" value="1"/>
</dbReference>
<keyword evidence="9" id="KW-1185">Reference proteome</keyword>
<keyword evidence="4" id="KW-0804">Transcription</keyword>
<dbReference type="Pfam" id="PF03106">
    <property type="entry name" value="WRKY"/>
    <property type="match status" value="1"/>
</dbReference>
<evidence type="ECO:0000256" key="1">
    <source>
        <dbReference type="ARBA" id="ARBA00004123"/>
    </source>
</evidence>
<dbReference type="Proteomes" id="UP000636800">
    <property type="component" value="Chromosome 1"/>
</dbReference>
<dbReference type="Gene3D" id="2.20.25.80">
    <property type="entry name" value="WRKY domain"/>
    <property type="match status" value="1"/>
</dbReference>
<feature type="domain" description="WRKY" evidence="7">
    <location>
        <begin position="108"/>
        <end position="171"/>
    </location>
</feature>
<proteinExistence type="predicted"/>
<evidence type="ECO:0000313" key="8">
    <source>
        <dbReference type="EMBL" id="KAG0495925.1"/>
    </source>
</evidence>
<keyword evidence="3" id="KW-0238">DNA-binding</keyword>
<feature type="region of interest" description="Disordered" evidence="6">
    <location>
        <begin position="67"/>
        <end position="92"/>
    </location>
</feature>
<dbReference type="SMART" id="SM00774">
    <property type="entry name" value="WRKY"/>
    <property type="match status" value="1"/>
</dbReference>
<dbReference type="PANTHER" id="PTHR32096">
    <property type="entry name" value="WRKY TRANSCRIPTION FACTOR 30-RELATED-RELATED"/>
    <property type="match status" value="1"/>
</dbReference>
<evidence type="ECO:0000256" key="6">
    <source>
        <dbReference type="SAM" id="MobiDB-lite"/>
    </source>
</evidence>
<dbReference type="AlphaFoldDB" id="A0A835VG95"/>
<dbReference type="EMBL" id="JADCNL010000001">
    <property type="protein sequence ID" value="KAG0495925.1"/>
    <property type="molecule type" value="Genomic_DNA"/>
</dbReference>
<evidence type="ECO:0000259" key="7">
    <source>
        <dbReference type="PROSITE" id="PS50811"/>
    </source>
</evidence>
<accession>A0A835VG95</accession>
<dbReference type="GO" id="GO:0005634">
    <property type="term" value="C:nucleus"/>
    <property type="evidence" value="ECO:0007669"/>
    <property type="project" value="UniProtKB-SubCell"/>
</dbReference>
<keyword evidence="2" id="KW-0805">Transcription regulation</keyword>
<dbReference type="GO" id="GO:0003700">
    <property type="term" value="F:DNA-binding transcription factor activity"/>
    <property type="evidence" value="ECO:0007669"/>
    <property type="project" value="InterPro"/>
</dbReference>
<dbReference type="InterPro" id="IPR036576">
    <property type="entry name" value="WRKY_dom_sf"/>
</dbReference>
<comment type="caution">
    <text evidence="8">The sequence shown here is derived from an EMBL/GenBank/DDBJ whole genome shotgun (WGS) entry which is preliminary data.</text>
</comment>
<evidence type="ECO:0000256" key="5">
    <source>
        <dbReference type="ARBA" id="ARBA00023242"/>
    </source>
</evidence>
<dbReference type="InterPro" id="IPR003657">
    <property type="entry name" value="WRKY_dom"/>
</dbReference>
<evidence type="ECO:0000256" key="2">
    <source>
        <dbReference type="ARBA" id="ARBA00023015"/>
    </source>
</evidence>
<feature type="compositionally biased region" description="Low complexity" evidence="6">
    <location>
        <begin position="211"/>
        <end position="221"/>
    </location>
</feature>
<evidence type="ECO:0000256" key="4">
    <source>
        <dbReference type="ARBA" id="ARBA00023163"/>
    </source>
</evidence>